<sequence>MSSPEIASLSRGQMKARSSSKPQKYCRVLPGESQAWDWRETKKSEHYPCMLPAGVEEVIKKDVQMLAIDQGMGEVLKVPPSTREYLKTQGTGVWVIQTELELRFLSCSMSRSHPHCLLSGLFRRRAYNMHLAASKTARKRVSVTQIITILCSVISN</sequence>
<protein>
    <submittedName>
        <fullName evidence="2">Uncharacterized protein</fullName>
    </submittedName>
</protein>
<reference evidence="2" key="2">
    <citation type="submission" date="2025-08" db="UniProtKB">
        <authorList>
            <consortium name="Ensembl"/>
        </authorList>
    </citation>
    <scope>IDENTIFICATION</scope>
    <source>
        <strain evidence="2">breed Abyssinian</strain>
    </source>
</reference>
<evidence type="ECO:0000313" key="3">
    <source>
        <dbReference type="Proteomes" id="UP000823872"/>
    </source>
</evidence>
<dbReference type="Proteomes" id="UP000823872">
    <property type="component" value="Chromosome A1"/>
</dbReference>
<feature type="region of interest" description="Disordered" evidence="1">
    <location>
        <begin position="1"/>
        <end position="23"/>
    </location>
</feature>
<name>A0ABI7VQ75_FELCA</name>
<accession>A0ABI7VQ75</accession>
<dbReference type="GeneTree" id="ENSGT00390000011958"/>
<evidence type="ECO:0000256" key="1">
    <source>
        <dbReference type="SAM" id="MobiDB-lite"/>
    </source>
</evidence>
<dbReference type="SUPFAM" id="SSF64076">
    <property type="entry name" value="MTH938-like"/>
    <property type="match status" value="1"/>
</dbReference>
<keyword evidence="3" id="KW-1185">Reference proteome</keyword>
<organism evidence="2 3">
    <name type="scientific">Felis catus</name>
    <name type="common">Cat</name>
    <name type="synonym">Felis silvestris catus</name>
    <dbReference type="NCBI Taxonomy" id="9685"/>
    <lineage>
        <taxon>Eukaryota</taxon>
        <taxon>Metazoa</taxon>
        <taxon>Chordata</taxon>
        <taxon>Craniata</taxon>
        <taxon>Vertebrata</taxon>
        <taxon>Euteleostomi</taxon>
        <taxon>Mammalia</taxon>
        <taxon>Eutheria</taxon>
        <taxon>Laurasiatheria</taxon>
        <taxon>Carnivora</taxon>
        <taxon>Feliformia</taxon>
        <taxon>Felidae</taxon>
        <taxon>Felinae</taxon>
        <taxon>Felis</taxon>
    </lineage>
</organism>
<dbReference type="Gene3D" id="3.40.1230.10">
    <property type="entry name" value="MTH938-like"/>
    <property type="match status" value="1"/>
</dbReference>
<reference evidence="2 3" key="1">
    <citation type="submission" date="2021-02" db="EMBL/GenBank/DDBJ databases">
        <title>Safari Cat Assemblies.</title>
        <authorList>
            <person name="Bredemeyer K.R."/>
            <person name="Murphy W.J."/>
        </authorList>
    </citation>
    <scope>NUCLEOTIDE SEQUENCE [LARGE SCALE GENOMIC DNA]</scope>
</reference>
<dbReference type="Ensembl" id="ENSFCTT00005000181.1">
    <property type="protein sequence ID" value="ENSFCTP00005000112.1"/>
    <property type="gene ID" value="ENSFCTG00005000065.1"/>
</dbReference>
<dbReference type="InterPro" id="IPR036748">
    <property type="entry name" value="MTH938-like_sf"/>
</dbReference>
<proteinExistence type="predicted"/>
<dbReference type="PANTHER" id="PTHR15811">
    <property type="entry name" value="MTH938 DOMAIN-CONTAINING PROTEIN"/>
    <property type="match status" value="1"/>
</dbReference>
<gene>
    <name evidence="2" type="primary">AAMDC</name>
</gene>
<reference evidence="2" key="3">
    <citation type="submission" date="2025-09" db="UniProtKB">
        <authorList>
            <consortium name="Ensembl"/>
        </authorList>
    </citation>
    <scope>IDENTIFICATION</scope>
    <source>
        <strain evidence="2">breed Abyssinian</strain>
    </source>
</reference>
<dbReference type="PANTHER" id="PTHR15811:SF5">
    <property type="entry name" value="MTH938 DOMAIN-CONTAINING PROTEIN"/>
    <property type="match status" value="1"/>
</dbReference>
<evidence type="ECO:0000313" key="2">
    <source>
        <dbReference type="Ensembl" id="ENSFCTP00005000112.1"/>
    </source>
</evidence>